<dbReference type="OrthoDB" id="9793236at2"/>
<dbReference type="InterPro" id="IPR043502">
    <property type="entry name" value="DNA/RNA_pol_sf"/>
</dbReference>
<name>A0A4Y9A669_9BACI</name>
<dbReference type="NCBIfam" id="TIGR04416">
    <property type="entry name" value="group_II_RT_mat"/>
    <property type="match status" value="1"/>
</dbReference>
<organism evidence="2 3">
    <name type="scientific">Lentibacillus salicampi</name>
    <dbReference type="NCBI Taxonomy" id="175306"/>
    <lineage>
        <taxon>Bacteria</taxon>
        <taxon>Bacillati</taxon>
        <taxon>Bacillota</taxon>
        <taxon>Bacilli</taxon>
        <taxon>Bacillales</taxon>
        <taxon>Bacillaceae</taxon>
        <taxon>Lentibacillus</taxon>
    </lineage>
</organism>
<gene>
    <name evidence="2" type="primary">ltrA</name>
    <name evidence="2" type="ORF">E4U82_19450</name>
</gene>
<dbReference type="EMBL" id="SRHY01000098">
    <property type="protein sequence ID" value="TFJ89945.1"/>
    <property type="molecule type" value="Genomic_DNA"/>
</dbReference>
<dbReference type="AlphaFoldDB" id="A0A4Y9A669"/>
<dbReference type="Proteomes" id="UP000298484">
    <property type="component" value="Unassembled WGS sequence"/>
</dbReference>
<dbReference type="CDD" id="cd01651">
    <property type="entry name" value="RT_G2_intron"/>
    <property type="match status" value="1"/>
</dbReference>
<keyword evidence="2" id="KW-0808">Transferase</keyword>
<feature type="domain" description="Reverse transcriptase" evidence="1">
    <location>
        <begin position="100"/>
        <end position="350"/>
    </location>
</feature>
<dbReference type="InterPro" id="IPR030931">
    <property type="entry name" value="Group_II_RT_mat"/>
</dbReference>
<proteinExistence type="predicted"/>
<evidence type="ECO:0000313" key="3">
    <source>
        <dbReference type="Proteomes" id="UP000298484"/>
    </source>
</evidence>
<dbReference type="InterPro" id="IPR051083">
    <property type="entry name" value="GrpII_Intron_Splice-Mob/Def"/>
</dbReference>
<keyword evidence="2" id="KW-0695">RNA-directed DNA polymerase</keyword>
<dbReference type="Pfam" id="PF00078">
    <property type="entry name" value="RVT_1"/>
    <property type="match status" value="1"/>
</dbReference>
<dbReference type="PROSITE" id="PS50878">
    <property type="entry name" value="RT_POL"/>
    <property type="match status" value="1"/>
</dbReference>
<evidence type="ECO:0000259" key="1">
    <source>
        <dbReference type="PROSITE" id="PS50878"/>
    </source>
</evidence>
<dbReference type="InterPro" id="IPR000477">
    <property type="entry name" value="RT_dom"/>
</dbReference>
<reference evidence="2 3" key="1">
    <citation type="submission" date="2019-03" db="EMBL/GenBank/DDBJ databases">
        <title>Genome sequence of Lentibacillus salicampi ATCC BAA-719.</title>
        <authorList>
            <person name="Maclea K.S."/>
            <person name="Simoes Junior M."/>
        </authorList>
    </citation>
    <scope>NUCLEOTIDE SEQUENCE [LARGE SCALE GENOMIC DNA]</scope>
    <source>
        <strain evidence="2 3">ATCC BAA-719</strain>
    </source>
</reference>
<accession>A0A4Y9A669</accession>
<comment type="caution">
    <text evidence="2">The sequence shown here is derived from an EMBL/GenBank/DDBJ whole genome shotgun (WGS) entry which is preliminary data.</text>
</comment>
<dbReference type="EC" id="2.7.7.49" evidence="2"/>
<dbReference type="GO" id="GO:0003964">
    <property type="term" value="F:RNA-directed DNA polymerase activity"/>
    <property type="evidence" value="ECO:0007669"/>
    <property type="project" value="UniProtKB-KW"/>
</dbReference>
<evidence type="ECO:0000313" key="2">
    <source>
        <dbReference type="EMBL" id="TFJ89945.1"/>
    </source>
</evidence>
<dbReference type="SUPFAM" id="SSF56672">
    <property type="entry name" value="DNA/RNA polymerases"/>
    <property type="match status" value="1"/>
</dbReference>
<dbReference type="PANTHER" id="PTHR34047:SF8">
    <property type="entry name" value="PROTEIN YKFC"/>
    <property type="match status" value="1"/>
</dbReference>
<keyword evidence="2" id="KW-0548">Nucleotidyltransferase</keyword>
<keyword evidence="3" id="KW-1185">Reference proteome</keyword>
<dbReference type="PANTHER" id="PTHR34047">
    <property type="entry name" value="NUCLEAR INTRON MATURASE 1, MITOCHONDRIAL-RELATED"/>
    <property type="match status" value="1"/>
</dbReference>
<protein>
    <submittedName>
        <fullName evidence="2">Group II intron reverse transcriptase/maturase</fullName>
        <ecNumber evidence="2">2.7.7.49</ecNumber>
    </submittedName>
</protein>
<sequence length="473" mass="54854">MGKRSAEMESFLRKHGLHSMGGYGPSYKGRGNPVMTTKLERIAAKAKKESTLQFTSLTHHVTKELIWKSLHHMPEDTAPGIDGVTATEAQRNFPLWADKMMRDIHQKGYKPPAVRRVWIPKPGKAEKRPIGVPAVADRALQRSTAHVLSAIYEQDFLDCSFGGRPGRGAHHALATLNEIISGKKVGWVLEADLKNYFGSLDHEWMMKFVRHRIGDPRILSLIQRWLKAGVMENEEIVRSKQGTPQGGSISVLLSNIYLHYVLDLWFEKSVKSKLKGEAYLIRYIDDFIVCFQYRADAKRFHDALQRRLGKFELRLEPDKTGLVEFGRFAKKHAKEWGKKLNTIYFLGFTHYCTQNKKGNFMVGRKTEKSRLKRSITKMQETLRYIRHWPIQDQVIKINQKLQGHYNYYGVAGNLESLCRLYNETEKYWRKMLSSRSRKGYVNWEKFQHIKSLFPLVRPKLSIPYGKLKGYVRL</sequence>